<keyword evidence="3" id="KW-1185">Reference proteome</keyword>
<evidence type="ECO:0000313" key="3">
    <source>
        <dbReference type="Proteomes" id="UP000505377"/>
    </source>
</evidence>
<dbReference type="AlphaFoldDB" id="A0A6M6JIF4"/>
<accession>A0A6M6JIF4</accession>
<organism evidence="2 3">
    <name type="scientific">Pseudonocardia broussonetiae</name>
    <dbReference type="NCBI Taxonomy" id="2736640"/>
    <lineage>
        <taxon>Bacteria</taxon>
        <taxon>Bacillati</taxon>
        <taxon>Actinomycetota</taxon>
        <taxon>Actinomycetes</taxon>
        <taxon>Pseudonocardiales</taxon>
        <taxon>Pseudonocardiaceae</taxon>
        <taxon>Pseudonocardia</taxon>
    </lineage>
</organism>
<dbReference type="InterPro" id="IPR058488">
    <property type="entry name" value="DUF8175"/>
</dbReference>
<gene>
    <name evidence="2" type="ORF">HOP40_19960</name>
</gene>
<dbReference type="Proteomes" id="UP000505377">
    <property type="component" value="Chromosome"/>
</dbReference>
<dbReference type="Pfam" id="PF26526">
    <property type="entry name" value="DUF8175"/>
    <property type="match status" value="1"/>
</dbReference>
<evidence type="ECO:0000313" key="2">
    <source>
        <dbReference type="EMBL" id="QJY47808.1"/>
    </source>
</evidence>
<dbReference type="InterPro" id="IPR006311">
    <property type="entry name" value="TAT_signal"/>
</dbReference>
<evidence type="ECO:0000259" key="1">
    <source>
        <dbReference type="Pfam" id="PF26526"/>
    </source>
</evidence>
<sequence>MSLSLATDDRRSRRRRHALASAGLTTALLALGLALSVPTDQAEVVAPPDVVSLARVPGGVAAVSQRHGPTLTADGRAAGFTHDELGAALAASNLAPRVSSAAGPEVYETTLMGQCWGDPAGILARLRAELPASDSAAAGPATAARSLYYRTIAGDPQGDYVVMSLLADTEQARTAGGLARVDLTLRWDDGDWRLRVPTPRPSLHPDTSGYFLLGALP</sequence>
<reference evidence="2 3" key="1">
    <citation type="submission" date="2020-05" db="EMBL/GenBank/DDBJ databases">
        <authorList>
            <person name="Mo P."/>
        </authorList>
    </citation>
    <scope>NUCLEOTIDE SEQUENCE [LARGE SCALE GENOMIC DNA]</scope>
    <source>
        <strain evidence="2 3">Gen01</strain>
    </source>
</reference>
<protein>
    <recommendedName>
        <fullName evidence="1">DUF8175 domain-containing protein</fullName>
    </recommendedName>
</protein>
<name>A0A6M6JIF4_9PSEU</name>
<proteinExistence type="predicted"/>
<feature type="domain" description="DUF8175" evidence="1">
    <location>
        <begin position="39"/>
        <end position="202"/>
    </location>
</feature>
<dbReference type="KEGG" id="pbro:HOP40_19960"/>
<dbReference type="RefSeq" id="WP_172160832.1">
    <property type="nucleotide sequence ID" value="NZ_CP053564.1"/>
</dbReference>
<dbReference type="EMBL" id="CP053564">
    <property type="protein sequence ID" value="QJY47808.1"/>
    <property type="molecule type" value="Genomic_DNA"/>
</dbReference>
<dbReference type="PROSITE" id="PS51318">
    <property type="entry name" value="TAT"/>
    <property type="match status" value="1"/>
</dbReference>